<dbReference type="Proteomes" id="UP000241193">
    <property type="component" value="Unassembled WGS sequence"/>
</dbReference>
<dbReference type="GO" id="GO:0005886">
    <property type="term" value="C:plasma membrane"/>
    <property type="evidence" value="ECO:0007669"/>
    <property type="project" value="TreeGrafter"/>
</dbReference>
<keyword evidence="1" id="KW-1133">Transmembrane helix</keyword>
<feature type="transmembrane region" description="Helical" evidence="1">
    <location>
        <begin position="70"/>
        <end position="88"/>
    </location>
</feature>
<keyword evidence="1" id="KW-0812">Transmembrane</keyword>
<sequence>MNTYVVLKHLHVACVALSAAGFVLRAYWMLSGSALLRSRAARVLPHLVDSALLASAIALAVLMRQYPFEAPWVSAKVAGLLLYIALGAQALRGHTLRRRLAALAAALFTYAWIVSVALSKNPAGFLSMNG</sequence>
<dbReference type="PANTHER" id="PTHR39594">
    <property type="entry name" value="PROTEIN YCHQ"/>
    <property type="match status" value="1"/>
</dbReference>
<name>A0A2T4IHI5_9RHOO</name>
<comment type="caution">
    <text evidence="2">The sequence shown here is derived from an EMBL/GenBank/DDBJ whole genome shotgun (WGS) entry which is preliminary data.</text>
</comment>
<dbReference type="PANTHER" id="PTHR39594:SF1">
    <property type="entry name" value="PROTEIN YCHQ"/>
    <property type="match status" value="1"/>
</dbReference>
<keyword evidence="1" id="KW-0472">Membrane</keyword>
<dbReference type="AlphaFoldDB" id="A0A2T4IHI5"/>
<dbReference type="Pfam" id="PF04247">
    <property type="entry name" value="SirB"/>
    <property type="match status" value="1"/>
</dbReference>
<dbReference type="PIRSF" id="PIRSF005610">
    <property type="entry name" value="SirB"/>
    <property type="match status" value="1"/>
</dbReference>
<organism evidence="2 3">
    <name type="scientific">Pseudothauera lacus</name>
    <dbReference type="NCBI Taxonomy" id="2136175"/>
    <lineage>
        <taxon>Bacteria</taxon>
        <taxon>Pseudomonadati</taxon>
        <taxon>Pseudomonadota</taxon>
        <taxon>Betaproteobacteria</taxon>
        <taxon>Rhodocyclales</taxon>
        <taxon>Zoogloeaceae</taxon>
        <taxon>Pseudothauera</taxon>
    </lineage>
</organism>
<dbReference type="OrthoDB" id="5588650at2"/>
<gene>
    <name evidence="2" type="ORF">C8261_04255</name>
</gene>
<dbReference type="InterPro" id="IPR007360">
    <property type="entry name" value="SirB"/>
</dbReference>
<proteinExistence type="predicted"/>
<evidence type="ECO:0000313" key="3">
    <source>
        <dbReference type="Proteomes" id="UP000241193"/>
    </source>
</evidence>
<accession>A0A2T4IHI5</accession>
<evidence type="ECO:0000256" key="1">
    <source>
        <dbReference type="SAM" id="Phobius"/>
    </source>
</evidence>
<keyword evidence="3" id="KW-1185">Reference proteome</keyword>
<feature type="transmembrane region" description="Helical" evidence="1">
    <location>
        <begin position="100"/>
        <end position="118"/>
    </location>
</feature>
<dbReference type="EMBL" id="PZKC01000003">
    <property type="protein sequence ID" value="PTD97238.1"/>
    <property type="molecule type" value="Genomic_DNA"/>
</dbReference>
<evidence type="ECO:0000313" key="2">
    <source>
        <dbReference type="EMBL" id="PTD97238.1"/>
    </source>
</evidence>
<reference evidence="2 3" key="2">
    <citation type="submission" date="2018-04" db="EMBL/GenBank/DDBJ databases">
        <title>Thauera lacus sp. nov., isolated from an saline lake in Inner Mongolia, China.</title>
        <authorList>
            <person name="Liang Q.-Y."/>
        </authorList>
    </citation>
    <scope>NUCLEOTIDE SEQUENCE [LARGE SCALE GENOMIC DNA]</scope>
    <source>
        <strain evidence="2 3">D20</strain>
    </source>
</reference>
<reference evidence="2 3" key="1">
    <citation type="submission" date="2018-03" db="EMBL/GenBank/DDBJ databases">
        <authorList>
            <person name="Keele B.F."/>
        </authorList>
    </citation>
    <scope>NUCLEOTIDE SEQUENCE [LARGE SCALE GENOMIC DNA]</scope>
    <source>
        <strain evidence="2 3">D20</strain>
    </source>
</reference>
<feature type="transmembrane region" description="Helical" evidence="1">
    <location>
        <begin position="6"/>
        <end position="28"/>
    </location>
</feature>
<protein>
    <submittedName>
        <fullName evidence="2">Regulator SirB</fullName>
    </submittedName>
</protein>
<dbReference type="RefSeq" id="WP_107492440.1">
    <property type="nucleotide sequence ID" value="NZ_PZKC01000003.1"/>
</dbReference>